<feature type="chain" id="PRO_5004658713" description="Subtilisin-like protease" evidence="8">
    <location>
        <begin position="24"/>
        <end position="775"/>
    </location>
</feature>
<dbReference type="InterPro" id="IPR041469">
    <property type="entry name" value="Subtilisin-like_FN3"/>
</dbReference>
<evidence type="ECO:0000259" key="9">
    <source>
        <dbReference type="Pfam" id="PF00082"/>
    </source>
</evidence>
<feature type="active site" description="Charge relay system" evidence="6 7">
    <location>
        <position position="224"/>
    </location>
</feature>
<feature type="domain" description="PA" evidence="10">
    <location>
        <begin position="409"/>
        <end position="479"/>
    </location>
</feature>
<dbReference type="FunFam" id="3.40.50.200:FF:000006">
    <property type="entry name" value="Subtilisin-like protease SBT1.5"/>
    <property type="match status" value="1"/>
</dbReference>
<evidence type="ECO:0000256" key="6">
    <source>
        <dbReference type="PIRSR" id="PIRSR615500-1"/>
    </source>
</evidence>
<feature type="active site" description="Charge relay system" evidence="6 7">
    <location>
        <position position="148"/>
    </location>
</feature>
<dbReference type="PRINTS" id="PR00723">
    <property type="entry name" value="SUBTILISIN"/>
</dbReference>
<dbReference type="InterPro" id="IPR015500">
    <property type="entry name" value="Peptidase_S8_subtilisin-rel"/>
</dbReference>
<feature type="domain" description="Peptidase S8/S53" evidence="9">
    <location>
        <begin position="139"/>
        <end position="624"/>
    </location>
</feature>
<evidence type="ECO:0000256" key="4">
    <source>
        <dbReference type="ARBA" id="ARBA00022801"/>
    </source>
</evidence>
<gene>
    <name evidence="13" type="ORF">AMTR_s00061p00122710</name>
</gene>
<dbReference type="PROSITE" id="PS51892">
    <property type="entry name" value="SUBTILASE"/>
    <property type="match status" value="1"/>
</dbReference>
<dbReference type="GO" id="GO:0006508">
    <property type="term" value="P:proteolysis"/>
    <property type="evidence" value="ECO:0007669"/>
    <property type="project" value="UniProtKB-KW"/>
</dbReference>
<keyword evidence="14" id="KW-1185">Reference proteome</keyword>
<dbReference type="InterPro" id="IPR036852">
    <property type="entry name" value="Peptidase_S8/S53_dom_sf"/>
</dbReference>
<name>U5D9D3_AMBTC</name>
<reference evidence="14" key="1">
    <citation type="journal article" date="2013" name="Science">
        <title>The Amborella genome and the evolution of flowering plants.</title>
        <authorList>
            <consortium name="Amborella Genome Project"/>
        </authorList>
    </citation>
    <scope>NUCLEOTIDE SEQUENCE [LARGE SCALE GENOMIC DNA]</scope>
</reference>
<protein>
    <recommendedName>
        <fullName evidence="15">Subtilisin-like protease</fullName>
    </recommendedName>
</protein>
<dbReference type="GO" id="GO:0004252">
    <property type="term" value="F:serine-type endopeptidase activity"/>
    <property type="evidence" value="ECO:0000318"/>
    <property type="project" value="GO_Central"/>
</dbReference>
<dbReference type="OMA" id="IDSHHEL"/>
<dbReference type="Gene3D" id="3.40.50.200">
    <property type="entry name" value="Peptidase S8/S53 domain"/>
    <property type="match status" value="1"/>
</dbReference>
<dbReference type="HOGENOM" id="CLU_000625_4_6_1"/>
<dbReference type="Proteomes" id="UP000017836">
    <property type="component" value="Unassembled WGS sequence"/>
</dbReference>
<evidence type="ECO:0000256" key="3">
    <source>
        <dbReference type="ARBA" id="ARBA00022729"/>
    </source>
</evidence>
<dbReference type="CDD" id="cd02120">
    <property type="entry name" value="PA_subtilisin_like"/>
    <property type="match status" value="1"/>
</dbReference>
<evidence type="ECO:0008006" key="15">
    <source>
        <dbReference type="Google" id="ProtNLM"/>
    </source>
</evidence>
<dbReference type="InterPro" id="IPR010259">
    <property type="entry name" value="S8pro/Inhibitor_I9"/>
</dbReference>
<keyword evidence="5 7" id="KW-0720">Serine protease</keyword>
<keyword evidence="2 7" id="KW-0645">Protease</keyword>
<evidence type="ECO:0000313" key="13">
    <source>
        <dbReference type="EMBL" id="ERN19089.1"/>
    </source>
</evidence>
<dbReference type="Gene3D" id="2.60.40.2310">
    <property type="match status" value="1"/>
</dbReference>
<dbReference type="AlphaFoldDB" id="U5D9D3"/>
<dbReference type="InterPro" id="IPR045051">
    <property type="entry name" value="SBT"/>
</dbReference>
<dbReference type="MEROPS" id="S08.119"/>
<evidence type="ECO:0000259" key="10">
    <source>
        <dbReference type="Pfam" id="PF02225"/>
    </source>
</evidence>
<dbReference type="CDD" id="cd04852">
    <property type="entry name" value="Peptidases_S8_3"/>
    <property type="match status" value="1"/>
</dbReference>
<dbReference type="Gramene" id="ERN19089">
    <property type="protein sequence ID" value="ERN19089"/>
    <property type="gene ID" value="AMTR_s00061p00122710"/>
</dbReference>
<dbReference type="InterPro" id="IPR000209">
    <property type="entry name" value="Peptidase_S8/S53_dom"/>
</dbReference>
<dbReference type="Pfam" id="PF00082">
    <property type="entry name" value="Peptidase_S8"/>
    <property type="match status" value="1"/>
</dbReference>
<dbReference type="InterPro" id="IPR003137">
    <property type="entry name" value="PA_domain"/>
</dbReference>
<evidence type="ECO:0000259" key="11">
    <source>
        <dbReference type="Pfam" id="PF05922"/>
    </source>
</evidence>
<dbReference type="EMBL" id="KI392075">
    <property type="protein sequence ID" value="ERN19089.1"/>
    <property type="molecule type" value="Genomic_DNA"/>
</dbReference>
<accession>U5D9D3</accession>
<comment type="similarity">
    <text evidence="1 7">Belongs to the peptidase S8 family.</text>
</comment>
<evidence type="ECO:0000313" key="14">
    <source>
        <dbReference type="Proteomes" id="UP000017836"/>
    </source>
</evidence>
<dbReference type="FunFam" id="3.30.70.80:FF:000002">
    <property type="entry name" value="Subtilisin-like protease SBT5.3"/>
    <property type="match status" value="1"/>
</dbReference>
<dbReference type="FunFam" id="2.60.40.2310:FF:000001">
    <property type="entry name" value="Subtilisin-like protease SBT1.5"/>
    <property type="match status" value="1"/>
</dbReference>
<feature type="domain" description="Subtilisin-like protease fibronectin type-III" evidence="12">
    <location>
        <begin position="678"/>
        <end position="772"/>
    </location>
</feature>
<sequence>MAGNKASLCLLGLFFSLFYSGFALKKPYVVYMGQHSHASLDQIDHARVTESHHELLATFMGSKEKAKDAIFYSYTLNVNGFAANLEEEEALEISKHPGVVSVFPDKLRELHTTHSWNFMRLERDGRIPMKSLWHQSNFGRDVIVANLDSGVWPESESFRDEGMGPVPSKWKGICINDDPQILPVKCNRKLIGARYFNKGYKAFFGIVNDSAPLAPNSPRDFEGHGTHTLSTAAGSFVPNASIFGYASGTAKGGAPGARVAAYKVCWPTTERSIGGCFDSDILAAVEAAIHDGVDVLSVSLGDDRPYPFLEDGIAIAAFHAVWKGISVICSAGNSGPKPGSVTNIAPWILTVGASTLDREFPTYVSIGGKHLKGESLSSALPQEKFYPLVSGADILNPQSNFSLLNARNCLIGSLDPTKTKGKIVACLRGVNDRVEKGEAVKQAGGVGMILCNDPNSGNEVIADPHVLPAAHLTLSDGAEVFSYIKSTKNPMAYITRPKTFLGSTPAPVMAAFSSQGPNVITPEILKPDITGPGVDILAAYTEVRPPSHMEFDKRRVSFNTDSGTSMSCPHLAGVVALIKARYTHWSEAAIKSAIMTTARRHDNMELAIKDASLERATPFSYGAGHVRPNAAADPGLVYDLTPTDYLNFLCALDYNQSSISAITEQNYTCPTPKPKLLDFNYPSFSITNLTSTVTVTRVVKLVGPPATYTVRVQSPPGVSVEVSPKSLSFEKEGEEKSYALKFTLKSQNFGNYSFGRLIWSDGTHHVRSSIVINGV</sequence>
<dbReference type="SUPFAM" id="SSF52743">
    <property type="entry name" value="Subtilisin-like"/>
    <property type="match status" value="1"/>
</dbReference>
<dbReference type="PANTHER" id="PTHR10795">
    <property type="entry name" value="PROPROTEIN CONVERTASE SUBTILISIN/KEXIN"/>
    <property type="match status" value="1"/>
</dbReference>
<dbReference type="InterPro" id="IPR034197">
    <property type="entry name" value="Peptidases_S8_3"/>
</dbReference>
<dbReference type="Pfam" id="PF05922">
    <property type="entry name" value="Inhibitor_I9"/>
    <property type="match status" value="1"/>
</dbReference>
<evidence type="ECO:0000256" key="8">
    <source>
        <dbReference type="SAM" id="SignalP"/>
    </source>
</evidence>
<evidence type="ECO:0000259" key="12">
    <source>
        <dbReference type="Pfam" id="PF17766"/>
    </source>
</evidence>
<evidence type="ECO:0000256" key="7">
    <source>
        <dbReference type="PROSITE-ProRule" id="PRU01240"/>
    </source>
</evidence>
<dbReference type="FunFam" id="3.50.30.30:FF:000005">
    <property type="entry name" value="subtilisin-like protease SBT1.5"/>
    <property type="match status" value="1"/>
</dbReference>
<proteinExistence type="inferred from homology"/>
<dbReference type="Gene3D" id="3.50.30.30">
    <property type="match status" value="1"/>
</dbReference>
<dbReference type="eggNOG" id="ENOG502QT1T">
    <property type="taxonomic scope" value="Eukaryota"/>
</dbReference>
<dbReference type="Pfam" id="PF02225">
    <property type="entry name" value="PA"/>
    <property type="match status" value="1"/>
</dbReference>
<feature type="signal peptide" evidence="8">
    <location>
        <begin position="1"/>
        <end position="23"/>
    </location>
</feature>
<feature type="domain" description="Inhibitor I9" evidence="11">
    <location>
        <begin position="28"/>
        <end position="111"/>
    </location>
</feature>
<organism evidence="13 14">
    <name type="scientific">Amborella trichopoda</name>
    <dbReference type="NCBI Taxonomy" id="13333"/>
    <lineage>
        <taxon>Eukaryota</taxon>
        <taxon>Viridiplantae</taxon>
        <taxon>Streptophyta</taxon>
        <taxon>Embryophyta</taxon>
        <taxon>Tracheophyta</taxon>
        <taxon>Spermatophyta</taxon>
        <taxon>Magnoliopsida</taxon>
        <taxon>Amborellales</taxon>
        <taxon>Amborellaceae</taxon>
        <taxon>Amborella</taxon>
    </lineage>
</organism>
<keyword evidence="4 7" id="KW-0378">Hydrolase</keyword>
<dbReference type="Pfam" id="PF17766">
    <property type="entry name" value="fn3_6"/>
    <property type="match status" value="1"/>
</dbReference>
<keyword evidence="3 8" id="KW-0732">Signal</keyword>
<dbReference type="GO" id="GO:0005576">
    <property type="term" value="C:extracellular region"/>
    <property type="evidence" value="ECO:0000318"/>
    <property type="project" value="GO_Central"/>
</dbReference>
<evidence type="ECO:0000256" key="1">
    <source>
        <dbReference type="ARBA" id="ARBA00011073"/>
    </source>
</evidence>
<dbReference type="Gene3D" id="3.30.70.80">
    <property type="entry name" value="Peptidase S8 propeptide/proteinase inhibitor I9"/>
    <property type="match status" value="1"/>
</dbReference>
<evidence type="ECO:0000256" key="5">
    <source>
        <dbReference type="ARBA" id="ARBA00022825"/>
    </source>
</evidence>
<evidence type="ECO:0000256" key="2">
    <source>
        <dbReference type="ARBA" id="ARBA00022670"/>
    </source>
</evidence>
<dbReference type="InterPro" id="IPR037045">
    <property type="entry name" value="S8pro/Inhibitor_I9_sf"/>
</dbReference>
<feature type="active site" description="Charge relay system" evidence="6 7">
    <location>
        <position position="565"/>
    </location>
</feature>